<organism evidence="2 3">
    <name type="scientific">Hansschlegelia zhihuaiae</name>
    <dbReference type="NCBI Taxonomy" id="405005"/>
    <lineage>
        <taxon>Bacteria</taxon>
        <taxon>Pseudomonadati</taxon>
        <taxon>Pseudomonadota</taxon>
        <taxon>Alphaproteobacteria</taxon>
        <taxon>Hyphomicrobiales</taxon>
        <taxon>Methylopilaceae</taxon>
        <taxon>Hansschlegelia</taxon>
    </lineage>
</organism>
<keyword evidence="3" id="KW-1185">Reference proteome</keyword>
<reference evidence="2 3" key="1">
    <citation type="submission" date="2018-12" db="EMBL/GenBank/DDBJ databases">
        <title>bacterium Hansschlegelia zhihuaiae S113.</title>
        <authorList>
            <person name="He J."/>
        </authorList>
    </citation>
    <scope>NUCLEOTIDE SEQUENCE [LARGE SCALE GENOMIC DNA]</scope>
    <source>
        <strain evidence="2 3">S 113</strain>
    </source>
</reference>
<dbReference type="RefSeq" id="WP_128775648.1">
    <property type="nucleotide sequence ID" value="NZ_RYFI01000001.1"/>
</dbReference>
<evidence type="ECO:0000256" key="1">
    <source>
        <dbReference type="SAM" id="MobiDB-lite"/>
    </source>
</evidence>
<feature type="region of interest" description="Disordered" evidence="1">
    <location>
        <begin position="166"/>
        <end position="185"/>
    </location>
</feature>
<name>A0A4Q0MQH2_9HYPH</name>
<comment type="caution">
    <text evidence="2">The sequence shown here is derived from an EMBL/GenBank/DDBJ whole genome shotgun (WGS) entry which is preliminary data.</text>
</comment>
<dbReference type="EMBL" id="RYFI01000001">
    <property type="protein sequence ID" value="RXF75469.1"/>
    <property type="molecule type" value="Genomic_DNA"/>
</dbReference>
<feature type="compositionally biased region" description="Gly residues" evidence="1">
    <location>
        <begin position="174"/>
        <end position="185"/>
    </location>
</feature>
<gene>
    <name evidence="2" type="ORF">EK403_01015</name>
</gene>
<dbReference type="AlphaFoldDB" id="A0A4Q0MQH2"/>
<evidence type="ECO:0000313" key="2">
    <source>
        <dbReference type="EMBL" id="RXF75469.1"/>
    </source>
</evidence>
<proteinExistence type="predicted"/>
<sequence length="185" mass="20438">MTSDDIARPAPGRASMRRPNPAHARKHIPEEVLAEAKDLFETTDIPVTEIARRAGLHRSLMDRTVLREGWIRPTARARKGRVAARLRARIEKELCSVEISLAHSRSKAARAAARESADTLASLLRTLRELRRLDFEEEAGAPDEAEHEQNLDVLRDRLASRLEELLAEHEGAAAPGGGAGPVRRG</sequence>
<dbReference type="Proteomes" id="UP000289708">
    <property type="component" value="Unassembled WGS sequence"/>
</dbReference>
<feature type="region of interest" description="Disordered" evidence="1">
    <location>
        <begin position="1"/>
        <end position="25"/>
    </location>
</feature>
<protein>
    <submittedName>
        <fullName evidence="2">Uncharacterized protein</fullName>
    </submittedName>
</protein>
<evidence type="ECO:0000313" key="3">
    <source>
        <dbReference type="Proteomes" id="UP000289708"/>
    </source>
</evidence>
<accession>A0A4Q0MQH2</accession>